<evidence type="ECO:0000256" key="4">
    <source>
        <dbReference type="ARBA" id="ARBA00006627"/>
    </source>
</evidence>
<dbReference type="OrthoDB" id="424214at2759"/>
<name>A0A812SST0_SYMPI</name>
<dbReference type="EMBL" id="CAJNIZ010025925">
    <property type="protein sequence ID" value="CAE7487953.1"/>
    <property type="molecule type" value="Genomic_DNA"/>
</dbReference>
<dbReference type="GO" id="GO:0005789">
    <property type="term" value="C:endoplasmic reticulum membrane"/>
    <property type="evidence" value="ECO:0007669"/>
    <property type="project" value="UniProtKB-SubCell"/>
</dbReference>
<keyword evidence="8 10" id="KW-0472">Membrane</keyword>
<evidence type="ECO:0000256" key="3">
    <source>
        <dbReference type="ARBA" id="ARBA00004586"/>
    </source>
</evidence>
<dbReference type="GO" id="GO:0071763">
    <property type="term" value="P:nuclear membrane organization"/>
    <property type="evidence" value="ECO:0007669"/>
    <property type="project" value="TreeGrafter"/>
</dbReference>
<comment type="caution">
    <text evidence="11">The sequence shown here is derived from an EMBL/GenBank/DDBJ whole genome shotgun (WGS) entry which is preliminary data.</text>
</comment>
<feature type="transmembrane region" description="Helical" evidence="10">
    <location>
        <begin position="310"/>
        <end position="329"/>
    </location>
</feature>
<dbReference type="AlphaFoldDB" id="A0A812SST0"/>
<proteinExistence type="inferred from homology"/>
<keyword evidence="5 10" id="KW-0812">Transmembrane</keyword>
<evidence type="ECO:0000256" key="5">
    <source>
        <dbReference type="ARBA" id="ARBA00022692"/>
    </source>
</evidence>
<dbReference type="Pfam" id="PF07787">
    <property type="entry name" value="TMEM43"/>
    <property type="match status" value="1"/>
</dbReference>
<dbReference type="InterPro" id="IPR012430">
    <property type="entry name" value="TMEM43_fam"/>
</dbReference>
<dbReference type="PANTHER" id="PTHR13416">
    <property type="match status" value="1"/>
</dbReference>
<evidence type="ECO:0000256" key="2">
    <source>
        <dbReference type="ARBA" id="ARBA00004259"/>
    </source>
</evidence>
<organism evidence="11 12">
    <name type="scientific">Symbiodinium pilosum</name>
    <name type="common">Dinoflagellate</name>
    <dbReference type="NCBI Taxonomy" id="2952"/>
    <lineage>
        <taxon>Eukaryota</taxon>
        <taxon>Sar</taxon>
        <taxon>Alveolata</taxon>
        <taxon>Dinophyceae</taxon>
        <taxon>Suessiales</taxon>
        <taxon>Symbiodiniaceae</taxon>
        <taxon>Symbiodinium</taxon>
    </lineage>
</organism>
<dbReference type="Proteomes" id="UP000649617">
    <property type="component" value="Unassembled WGS sequence"/>
</dbReference>
<evidence type="ECO:0000256" key="6">
    <source>
        <dbReference type="ARBA" id="ARBA00022824"/>
    </source>
</evidence>
<evidence type="ECO:0000256" key="8">
    <source>
        <dbReference type="ARBA" id="ARBA00023136"/>
    </source>
</evidence>
<keyword evidence="9" id="KW-0539">Nucleus</keyword>
<evidence type="ECO:0000256" key="7">
    <source>
        <dbReference type="ARBA" id="ARBA00022989"/>
    </source>
</evidence>
<feature type="transmembrane region" description="Helical" evidence="10">
    <location>
        <begin position="358"/>
        <end position="376"/>
    </location>
</feature>
<evidence type="ECO:0000313" key="12">
    <source>
        <dbReference type="Proteomes" id="UP000649617"/>
    </source>
</evidence>
<comment type="similarity">
    <text evidence="4">Belongs to the TMEM43 family.</text>
</comment>
<evidence type="ECO:0000256" key="1">
    <source>
        <dbReference type="ARBA" id="ARBA00004127"/>
    </source>
</evidence>
<evidence type="ECO:0000313" key="11">
    <source>
        <dbReference type="EMBL" id="CAE7487953.1"/>
    </source>
</evidence>
<gene>
    <name evidence="11" type="ORF">SPIL2461_LOCUS12539</name>
</gene>
<accession>A0A812SST0</accession>
<sequence>MAKVAVGDFVLSKKMLGRLQRYQPCEVSDASVQAISAIPRMYCYGEPCRFDASLRWYESSKPALFFPFGMRVDPSPTSPQIGDLMLMFEYVPCGPVSLLGVQVPFEADAGPILVPGIRCRVREREAEICEVTPPPLPIKVHFTEQPPGKDSEDYFEISDVVCSDPPEPWAVGTNQKTFVPLQFHENKAKRSMWIRANTATTNIADEMGRSLLGENEADVYIEDDRSVRLHLQHGSDQLLKMLKQTFNCVKLASAFLDGSSPDELCLAFEGTYSCEAVIMKEKAIERRINAAVRLFGFLLMWQSFNYMLRPLTWVFSFLWIVGTLLFLVVHAGTFVCACMFSGCTIGTAWVFYRPAYGLLIFSVPLLVLCLSHLRAANEQHF</sequence>
<reference evidence="11" key="1">
    <citation type="submission" date="2021-02" db="EMBL/GenBank/DDBJ databases">
        <authorList>
            <person name="Dougan E. K."/>
            <person name="Rhodes N."/>
            <person name="Thang M."/>
            <person name="Chan C."/>
        </authorList>
    </citation>
    <scope>NUCLEOTIDE SEQUENCE</scope>
</reference>
<keyword evidence="7 10" id="KW-1133">Transmembrane helix</keyword>
<evidence type="ECO:0000256" key="10">
    <source>
        <dbReference type="SAM" id="Phobius"/>
    </source>
</evidence>
<dbReference type="PANTHER" id="PTHR13416:SF2">
    <property type="entry name" value="TRANSMEMBRANE PROTEIN 43"/>
    <property type="match status" value="1"/>
</dbReference>
<dbReference type="GO" id="GO:0006629">
    <property type="term" value="P:lipid metabolic process"/>
    <property type="evidence" value="ECO:0007669"/>
    <property type="project" value="TreeGrafter"/>
</dbReference>
<protein>
    <submittedName>
        <fullName evidence="11">Uncharacterized protein</fullName>
    </submittedName>
</protein>
<dbReference type="GO" id="GO:0005637">
    <property type="term" value="C:nuclear inner membrane"/>
    <property type="evidence" value="ECO:0007669"/>
    <property type="project" value="TreeGrafter"/>
</dbReference>
<keyword evidence="12" id="KW-1185">Reference proteome</keyword>
<comment type="subcellular location">
    <subcellularLocation>
        <location evidence="1">Endomembrane system</location>
        <topology evidence="1">Multi-pass membrane protein</topology>
    </subcellularLocation>
    <subcellularLocation>
        <location evidence="3">Endoplasmic reticulum membrane</location>
    </subcellularLocation>
    <subcellularLocation>
        <location evidence="2">Nucleus envelope</location>
    </subcellularLocation>
</comment>
<keyword evidence="6" id="KW-0256">Endoplasmic reticulum</keyword>
<evidence type="ECO:0000256" key="9">
    <source>
        <dbReference type="ARBA" id="ARBA00023242"/>
    </source>
</evidence>